<dbReference type="InterPro" id="IPR000504">
    <property type="entry name" value="RRM_dom"/>
</dbReference>
<feature type="compositionally biased region" description="Basic residues" evidence="8">
    <location>
        <begin position="122"/>
        <end position="143"/>
    </location>
</feature>
<dbReference type="PANTHER" id="PTHR14398:SF0">
    <property type="entry name" value="ZINC FINGER PROTEIN SWM"/>
    <property type="match status" value="1"/>
</dbReference>
<dbReference type="Gene3D" id="1.20.1390.10">
    <property type="entry name" value="PWI domain"/>
    <property type="match status" value="1"/>
</dbReference>
<organism evidence="10">
    <name type="scientific">Trichuris suis</name>
    <name type="common">pig whipworm</name>
    <dbReference type="NCBI Taxonomy" id="68888"/>
    <lineage>
        <taxon>Eukaryota</taxon>
        <taxon>Metazoa</taxon>
        <taxon>Ecdysozoa</taxon>
        <taxon>Nematoda</taxon>
        <taxon>Enoplea</taxon>
        <taxon>Dorylaimia</taxon>
        <taxon>Trichinellida</taxon>
        <taxon>Trichuridae</taxon>
        <taxon>Trichuris</taxon>
    </lineage>
</organism>
<evidence type="ECO:0000256" key="2">
    <source>
        <dbReference type="ARBA" id="ARBA00022771"/>
    </source>
</evidence>
<dbReference type="EMBL" id="KL367516">
    <property type="protein sequence ID" value="KFD67304.1"/>
    <property type="molecule type" value="Genomic_DNA"/>
</dbReference>
<evidence type="ECO:0000256" key="5">
    <source>
        <dbReference type="ARBA" id="ARBA00043866"/>
    </source>
</evidence>
<dbReference type="GO" id="GO:0005634">
    <property type="term" value="C:nucleus"/>
    <property type="evidence" value="ECO:0007669"/>
    <property type="project" value="TreeGrafter"/>
</dbReference>
<feature type="region of interest" description="Disordered" evidence="8">
    <location>
        <begin position="497"/>
        <end position="547"/>
    </location>
</feature>
<dbReference type="PROSITE" id="PS50103">
    <property type="entry name" value="ZF_C3H1"/>
    <property type="match status" value="1"/>
</dbReference>
<feature type="compositionally biased region" description="Basic and acidic residues" evidence="8">
    <location>
        <begin position="107"/>
        <end position="121"/>
    </location>
</feature>
<evidence type="ECO:0000256" key="1">
    <source>
        <dbReference type="ARBA" id="ARBA00022723"/>
    </source>
</evidence>
<reference evidence="10" key="1">
    <citation type="journal article" date="2014" name="Nat. Genet.">
        <title>Genome and transcriptome of the porcine whipworm Trichuris suis.</title>
        <authorList>
            <person name="Jex A.R."/>
            <person name="Nejsum P."/>
            <person name="Schwarz E.M."/>
            <person name="Hu L."/>
            <person name="Young N.D."/>
            <person name="Hall R.S."/>
            <person name="Korhonen P.K."/>
            <person name="Liao S."/>
            <person name="Thamsborg S."/>
            <person name="Xia J."/>
            <person name="Xu P."/>
            <person name="Wang S."/>
            <person name="Scheerlinck J.P."/>
            <person name="Hofmann A."/>
            <person name="Sternberg P.W."/>
            <person name="Wang J."/>
            <person name="Gasser R.B."/>
        </authorList>
    </citation>
    <scope>NUCLEOTIDE SEQUENCE [LARGE SCALE GENOMIC DNA]</scope>
    <source>
        <strain evidence="10">DCEP-RM93F</strain>
    </source>
</reference>
<feature type="zinc finger region" description="C3H1-type" evidence="6">
    <location>
        <begin position="220"/>
        <end position="248"/>
    </location>
</feature>
<evidence type="ECO:0000313" key="10">
    <source>
        <dbReference type="EMBL" id="KFD67304.1"/>
    </source>
</evidence>
<evidence type="ECO:0000256" key="3">
    <source>
        <dbReference type="ARBA" id="ARBA00022833"/>
    </source>
</evidence>
<dbReference type="Pfam" id="PF00642">
    <property type="entry name" value="zf-CCCH"/>
    <property type="match status" value="1"/>
</dbReference>
<dbReference type="GO" id="GO:0008270">
    <property type="term" value="F:zinc ion binding"/>
    <property type="evidence" value="ECO:0007669"/>
    <property type="project" value="UniProtKB-KW"/>
</dbReference>
<accession>A0A085NCV8</accession>
<dbReference type="Pfam" id="PF01480">
    <property type="entry name" value="PWI"/>
    <property type="match status" value="1"/>
</dbReference>
<dbReference type="Proteomes" id="UP000030758">
    <property type="component" value="Unassembled WGS sequence"/>
</dbReference>
<feature type="coiled-coil region" evidence="7">
    <location>
        <begin position="614"/>
        <end position="641"/>
    </location>
</feature>
<evidence type="ECO:0000256" key="4">
    <source>
        <dbReference type="ARBA" id="ARBA00022884"/>
    </source>
</evidence>
<dbReference type="InterPro" id="IPR045137">
    <property type="entry name" value="RBM26/27"/>
</dbReference>
<dbReference type="InterPro" id="IPR012677">
    <property type="entry name" value="Nucleotide-bd_a/b_plait_sf"/>
</dbReference>
<dbReference type="InterPro" id="IPR035979">
    <property type="entry name" value="RBD_domain_sf"/>
</dbReference>
<dbReference type="InterPro" id="IPR000571">
    <property type="entry name" value="Znf_CCCH"/>
</dbReference>
<feature type="compositionally biased region" description="Basic and acidic residues" evidence="8">
    <location>
        <begin position="527"/>
        <end position="537"/>
    </location>
</feature>
<evidence type="ECO:0000256" key="6">
    <source>
        <dbReference type="PROSITE-ProRule" id="PRU00723"/>
    </source>
</evidence>
<keyword evidence="2 6" id="KW-0863">Zinc-finger</keyword>
<feature type="domain" description="C3H1-type" evidence="9">
    <location>
        <begin position="220"/>
        <end position="248"/>
    </location>
</feature>
<feature type="compositionally biased region" description="Low complexity" evidence="8">
    <location>
        <begin position="200"/>
        <end position="213"/>
    </location>
</feature>
<feature type="region of interest" description="Disordered" evidence="8">
    <location>
        <begin position="379"/>
        <end position="410"/>
    </location>
</feature>
<protein>
    <recommendedName>
        <fullName evidence="9">C3H1-type domain-containing protein</fullName>
    </recommendedName>
</protein>
<feature type="compositionally biased region" description="Basic and acidic residues" evidence="8">
    <location>
        <begin position="170"/>
        <end position="181"/>
    </location>
</feature>
<dbReference type="PANTHER" id="PTHR14398">
    <property type="entry name" value="RNA RECOGNITION RRM/RNP DOMAIN"/>
    <property type="match status" value="1"/>
</dbReference>
<dbReference type="CDD" id="cd12257">
    <property type="entry name" value="RRM1_RBM26_like"/>
    <property type="match status" value="1"/>
</dbReference>
<dbReference type="SUPFAM" id="SSF54928">
    <property type="entry name" value="RNA-binding domain, RBD"/>
    <property type="match status" value="2"/>
</dbReference>
<keyword evidence="4" id="KW-0694">RNA-binding</keyword>
<comment type="function">
    <text evidence="5">May be involved in the turnover of nuclear polyadenylated (pA+) RNA.</text>
</comment>
<dbReference type="Gene3D" id="3.30.70.330">
    <property type="match status" value="2"/>
</dbReference>
<dbReference type="AlphaFoldDB" id="A0A085NCV8"/>
<dbReference type="InterPro" id="IPR036855">
    <property type="entry name" value="Znf_CCCH_sf"/>
</dbReference>
<keyword evidence="3 6" id="KW-0862">Zinc</keyword>
<feature type="region of interest" description="Disordered" evidence="8">
    <location>
        <begin position="79"/>
        <end position="227"/>
    </location>
</feature>
<name>A0A085NCV8_9BILA</name>
<keyword evidence="1 6" id="KW-0479">Metal-binding</keyword>
<feature type="compositionally biased region" description="Basic and acidic residues" evidence="8">
    <location>
        <begin position="91"/>
        <end position="100"/>
    </location>
</feature>
<keyword evidence="7" id="KW-0175">Coiled coil</keyword>
<proteinExistence type="predicted"/>
<evidence type="ECO:0000256" key="7">
    <source>
        <dbReference type="SAM" id="Coils"/>
    </source>
</evidence>
<dbReference type="InterPro" id="IPR002483">
    <property type="entry name" value="PWI_dom"/>
</dbReference>
<dbReference type="SMART" id="SM00360">
    <property type="entry name" value="RRM"/>
    <property type="match status" value="2"/>
</dbReference>
<evidence type="ECO:0000259" key="9">
    <source>
        <dbReference type="PROSITE" id="PS50103"/>
    </source>
</evidence>
<sequence>MLVAHPELLREWICANLSPICDADPSALAKYVIALLKKEKQDDELVSFLSEQLEVFLQKNTLFFVEKLINAVKDKTYLKSPKRPSVSSSKEFSRSARDSSEGSSRQSRSEHQNNEKGDNVPRRRKASPNRPKTFRKTSSRSRSRSRDRSKGTSSGPAGSLSGSRSSLASSREREKENRDAKGVQSPLNAGKEPRKPAEQDTSSDVTTSADSTSNRGDKDKRKKLRCRDFDEKGYCMLGDNCPFDHGPDPVVVEEFPLPNMMPHKYPEMATRSVKPTVVAPPPPNFSIPPPGYAPIQPPAAVESKYQPEAYNPESPSLTSAPPVKGAVAMPAYSQPPPILWPQPPPPTVLRFGPMHPFTMEQSVKMGVNQQSAEGAHVKPMGASGLRMPGTQGSSYGSRKRPVRSDVPATPYGKFNRTLEVRRIPVPLNTISKLNGHFSTFGNVTNINVGFDNDPQGALITYATRAEAVAAYKSTTPIFNNRFIKVFWHKSETTDSDKQEERVVKSVVADESTKDQQVPKPSRNGMTTDEKSEVDNSQKNDGVGVQPSAKYVKTSDGFALARRSALTATDKEAEKPKCDHSVELQRTNLELFNNYMEQQKFLFAKLETCDDAKVRKQLLEMIKALEAKTKALIDEINKIKSTQNKKRSRGEIQRELLDAELELMTRKESGEDLTELIVRLERLRMEMRKLNAHEKIPFKSSNVLRGSPYFQKAKRNGRIPRSANLDKRTRSMIVYNLQTDEKNALVDHLQIFGPLEDVDFYPTKDPSVCKVLVTFVSRRNAEMAFAKGKEFNGRTLNLEWIDNSDKLAQAVALGADCRSNVSPKALLASIDQDAGLSDDTTHSDE</sequence>
<dbReference type="FunFam" id="3.30.70.330:FF:000208">
    <property type="entry name" value="RNA-binding protein 27 isoform X2"/>
    <property type="match status" value="1"/>
</dbReference>
<evidence type="ECO:0000256" key="8">
    <source>
        <dbReference type="SAM" id="MobiDB-lite"/>
    </source>
</evidence>
<dbReference type="SUPFAM" id="SSF90229">
    <property type="entry name" value="CCCH zinc finger"/>
    <property type="match status" value="1"/>
</dbReference>
<feature type="compositionally biased region" description="Low complexity" evidence="8">
    <location>
        <begin position="151"/>
        <end position="169"/>
    </location>
</feature>
<gene>
    <name evidence="10" type="ORF">M514_05040</name>
</gene>
<dbReference type="GO" id="GO:0003723">
    <property type="term" value="F:RNA binding"/>
    <property type="evidence" value="ECO:0007669"/>
    <property type="project" value="UniProtKB-KW"/>
</dbReference>
<dbReference type="SMART" id="SM00356">
    <property type="entry name" value="ZnF_C3H1"/>
    <property type="match status" value="1"/>
</dbReference>